<dbReference type="OMA" id="AMECCKN"/>
<keyword evidence="4" id="KW-0418">Kinase</keyword>
<dbReference type="PANTHER" id="PTHR24120">
    <property type="entry name" value="GH07239P"/>
    <property type="match status" value="1"/>
</dbReference>
<proteinExistence type="predicted"/>
<reference evidence="4 5" key="1">
    <citation type="journal article" date="2010" name="BMC Genomics">
        <title>Genome analysis and comparative genomics of a Giardia intestinalis assemblage E isolate.</title>
        <authorList>
            <person name="Jerlstrom-Hultqvist J."/>
            <person name="Franzen O."/>
            <person name="Ankarklev J."/>
            <person name="Xu F."/>
            <person name="Nohynkova E."/>
            <person name="Andersson J.O."/>
            <person name="Svard S.G."/>
            <person name="Andersson B."/>
        </authorList>
    </citation>
    <scope>NUCLEOTIDE SEQUENCE [LARGE SCALE GENOMIC DNA]</scope>
    <source>
        <strain evidence="4 5">P15</strain>
    </source>
</reference>
<feature type="repeat" description="ANK" evidence="1">
    <location>
        <begin position="862"/>
        <end position="894"/>
    </location>
</feature>
<dbReference type="EMBL" id="ACVC01000008">
    <property type="protein sequence ID" value="EFO65733.1"/>
    <property type="molecule type" value="Genomic_DNA"/>
</dbReference>
<dbReference type="STRING" id="658858.E1EVN1"/>
<evidence type="ECO:0000256" key="2">
    <source>
        <dbReference type="SAM" id="Coils"/>
    </source>
</evidence>
<dbReference type="SMART" id="SM00248">
    <property type="entry name" value="ANK"/>
    <property type="match status" value="8"/>
</dbReference>
<dbReference type="PROSITE" id="PS50088">
    <property type="entry name" value="ANK_REPEAT"/>
    <property type="match status" value="2"/>
</dbReference>
<feature type="compositionally biased region" description="Basic residues" evidence="3">
    <location>
        <begin position="296"/>
        <end position="309"/>
    </location>
</feature>
<protein>
    <submittedName>
        <fullName evidence="4">Ser/Thr protein kinase</fullName>
    </submittedName>
</protein>
<gene>
    <name evidence="4" type="ORF">GLP15_4283</name>
</gene>
<name>E1EVN1_GIAIA</name>
<dbReference type="Proteomes" id="UP000008974">
    <property type="component" value="Unassembled WGS sequence"/>
</dbReference>
<dbReference type="AlphaFoldDB" id="E1EVN1"/>
<feature type="coiled-coil region" evidence="2">
    <location>
        <begin position="676"/>
        <end position="710"/>
    </location>
</feature>
<evidence type="ECO:0000313" key="5">
    <source>
        <dbReference type="Proteomes" id="UP000008974"/>
    </source>
</evidence>
<dbReference type="InterPro" id="IPR036770">
    <property type="entry name" value="Ankyrin_rpt-contain_sf"/>
</dbReference>
<evidence type="ECO:0000256" key="3">
    <source>
        <dbReference type="SAM" id="MobiDB-lite"/>
    </source>
</evidence>
<dbReference type="VEuPathDB" id="GiardiaDB:GLP15_4283"/>
<dbReference type="PROSITE" id="PS50297">
    <property type="entry name" value="ANK_REP_REGION"/>
    <property type="match status" value="2"/>
</dbReference>
<keyword evidence="4" id="KW-0808">Transferase</keyword>
<accession>E1EVN1</accession>
<dbReference type="GO" id="GO:0016301">
    <property type="term" value="F:kinase activity"/>
    <property type="evidence" value="ECO:0007669"/>
    <property type="project" value="UniProtKB-KW"/>
</dbReference>
<feature type="region of interest" description="Disordered" evidence="3">
    <location>
        <begin position="289"/>
        <end position="310"/>
    </location>
</feature>
<dbReference type="InterPro" id="IPR002110">
    <property type="entry name" value="Ankyrin_rpt"/>
</dbReference>
<evidence type="ECO:0000256" key="1">
    <source>
        <dbReference type="PROSITE-ProRule" id="PRU00023"/>
    </source>
</evidence>
<dbReference type="PANTHER" id="PTHR24120:SF4">
    <property type="entry name" value="GH07239P"/>
    <property type="match status" value="1"/>
</dbReference>
<feature type="region of interest" description="Disordered" evidence="3">
    <location>
        <begin position="234"/>
        <end position="253"/>
    </location>
</feature>
<comment type="caution">
    <text evidence="4">The sequence shown here is derived from an EMBL/GenBank/DDBJ whole genome shotgun (WGS) entry which is preliminary data.</text>
</comment>
<organism evidence="4 5">
    <name type="scientific">Giardia intestinalis (strain P15)</name>
    <name type="common">Giardia lamblia</name>
    <dbReference type="NCBI Taxonomy" id="658858"/>
    <lineage>
        <taxon>Eukaryota</taxon>
        <taxon>Metamonada</taxon>
        <taxon>Diplomonadida</taxon>
        <taxon>Hexamitidae</taxon>
        <taxon>Giardiinae</taxon>
        <taxon>Giardia</taxon>
    </lineage>
</organism>
<keyword evidence="1" id="KW-0040">ANK repeat</keyword>
<dbReference type="SUPFAM" id="SSF48403">
    <property type="entry name" value="Ankyrin repeat"/>
    <property type="match status" value="2"/>
</dbReference>
<dbReference type="Gene3D" id="1.25.40.20">
    <property type="entry name" value="Ankyrin repeat-containing domain"/>
    <property type="match status" value="4"/>
</dbReference>
<feature type="coiled-coil region" evidence="2">
    <location>
        <begin position="360"/>
        <end position="387"/>
    </location>
</feature>
<dbReference type="Pfam" id="PF12796">
    <property type="entry name" value="Ank_2"/>
    <property type="match status" value="3"/>
</dbReference>
<feature type="coiled-coil region" evidence="2">
    <location>
        <begin position="458"/>
        <end position="485"/>
    </location>
</feature>
<feature type="repeat" description="ANK" evidence="1">
    <location>
        <begin position="35"/>
        <end position="60"/>
    </location>
</feature>
<dbReference type="OrthoDB" id="10254927at2759"/>
<keyword evidence="2" id="KW-0175">Coiled coil</keyword>
<evidence type="ECO:0000313" key="4">
    <source>
        <dbReference type="EMBL" id="EFO65733.1"/>
    </source>
</evidence>
<sequence length="1055" mass="116604">MSITTSAAWFQAAERGYVDSIASHLHKFAGSVDNEGSTALIKAARNGHSDLVEILLEREARHINGHGETALLLAASNNHIKCCELLVAAEHDILSPDGLTALHVAARSGSAGVLPILHQYIHDCSDRSGYTALDHAAMAGSLESVSVLRRLLSPDRKTVAKAMECCKNKETLAFLQSLYDDASQRYYSSMDDLSNEVDKLLSVVPSFTDPRLSTPVSSFNSELGAISMRRLDSESLASSSSKGTHLPRPASYKKESPKICRALLHSSSFSYSQTKPSLNSLEQHILHQVSSSSQPIKKKHPPHYSVKSRGKADCETQTSILADACERSIQLDIQADNTLELFRQENLRLVTALSDYESIIAEKDTVIAQLRRSVDDYKQQFAQLQGQSNVSVPQPHCLPDNITDCDLSALTGSVITSHQPCVPRMDEHSLYQSTLHSLNVTQTSLTSTRRRHRSSKTTEALESQVKELVERLKISHEQLKRASQRELHYENIKQKLIALSKSKELSIYKTQMEIACEDTSGPVYLDEDKDWSESVSNALSTISCLHKALQASSHIREEHEKELDRLRGIESKFLEQQVRTENVDALHLTIRDLHHQLEEKAVDLDKIAELQLVKAELSSLQCKHDILLQKTASLEQSNVRRGYNESIYAEKLGILRDIQERGYLADPAYRVLLSRCEDLEGKLLESRKQNDQLMNEILNSKIQLSKLEQTGCLTESLSSVLDQSTPSTTRPSSSKRVRIQPVSFCVPCEAAHTSDALQSEVEPQEPIPPTQSVDGNFFDQQMLKQGPPITSTQGAFKDSMHHTDILTTTMLATTRTGSSMLQSNLYETIEADGTTPLMHAAAENDPEKVDKHMRYAGMARPDGTTALMVAAEHNSISVVELLLKEEACMFRKDGMRALDIAEACGNTAVAALLRTVEKPMTNSTSTNADVCVFTELMSAAEHCNVNAALVLSKYQSKCKDAQGRTALMCAAAAGCNEIVSLLLDQEGGMQDNAGRTALMYACMHGHPECVELLYAKEILIHDNKGNKALRYAVDKASHGDRSVENRILEILCIPH</sequence>